<dbReference type="Gene3D" id="3.30.420.10">
    <property type="entry name" value="Ribonuclease H-like superfamily/Ribonuclease H"/>
    <property type="match status" value="1"/>
</dbReference>
<dbReference type="OrthoDB" id="501284at2"/>
<accession>A0A1Z4GQS3</accession>
<dbReference type="GO" id="GO:0015074">
    <property type="term" value="P:DNA integration"/>
    <property type="evidence" value="ECO:0007669"/>
    <property type="project" value="InterPro"/>
</dbReference>
<organism evidence="2 3">
    <name type="scientific">Anabaenopsis circularis NIES-21</name>
    <dbReference type="NCBI Taxonomy" id="1085406"/>
    <lineage>
        <taxon>Bacteria</taxon>
        <taxon>Bacillati</taxon>
        <taxon>Cyanobacteriota</taxon>
        <taxon>Cyanophyceae</taxon>
        <taxon>Nostocales</taxon>
        <taxon>Nodulariaceae</taxon>
        <taxon>Anabaenopsis</taxon>
    </lineage>
</organism>
<evidence type="ECO:0000313" key="2">
    <source>
        <dbReference type="EMBL" id="BAY19872.1"/>
    </source>
</evidence>
<sequence>MTDDEFDYWCKQQQLTAQTLLLIGAIRAAPPSRRVQGRAKNVSGVYPSRKMGQTIQFESHTVELWAIYQMEHSPEVLEFYDQPPPFKIQYQNQNGRKIGHYHTPDFFVLRSSGAAWEEWKTETELKRLAQKYPSRYQKTETGQWHCPPGEAYAASYGLKYYVRTDTELNPIFTQNLMFLEDYFRFSTNIPHSITEQISSAIQATPGTTIAATLATIPGVRANDIYAMIATEQLYVDLYAVPLVEHWRVQLWADQQTYTAHTHLAIGTTGHHQTIVSPTTLLPNTRLVWDAQLWTLVNLGEKTTTLLPEVGQPMQLPTAFFLQLFDSGTINIHTSETHATINEKVGELMVAASPADLQKANRRFHLVQAYFQHHADIYKDTPKSTLSRWVKQFREAEATFGCGYVGLLPRTNSRGNRLPKAPTDANKLLDQFITEHFETPRQAPAASVYRAYTRACERANIPPLSQRTFYTRLKKRPIYEQTLKRQGAKAAYATESIVLELAKTTPRHGDRPFAICHLDHTQLDIELRSQVTGRNLGRPWLTLLMDAYSRRIYAVYLTFDPPSYRSCMMALRLCVQRFGIFPQSVVVDGGKEFHSVYFDTLLARYHCIKKTRPGGKPRFGSVVERLFGTTNTEFIFNLLGNTQASKQPRQLTKVVDPKQLAVWTLADLYTYLCEWAYTIYDTSVHDSLGETPLQVYTDAIAATGEREHRRIAYNEDFLMATRPSTPKGNAKVQPGQGIKVNYLYYWNDAFRSPVVEKTKVSVRYDPFDMGVAYAYLEGRWVKCISQYYSTFAGRTEKEVLLAAQEIRQQDKRNAVSTNISAKRLADFIAAVQEHETLLMQRLRDLEAVGVLENLTPNTEGVPQFPRVSTLEPEIEAHSQDDEQLPALQNNVELLDLTRLPILGEYR</sequence>
<dbReference type="InterPro" id="IPR014833">
    <property type="entry name" value="TnsA_N"/>
</dbReference>
<dbReference type="InterPro" id="IPR015378">
    <property type="entry name" value="Transposase-like_Mu_C"/>
</dbReference>
<dbReference type="Pfam" id="PF09299">
    <property type="entry name" value="Mu-transpos_C"/>
    <property type="match status" value="1"/>
</dbReference>
<dbReference type="AlphaFoldDB" id="A0A1Z4GQS3"/>
<dbReference type="EMBL" id="AP018175">
    <property type="protein sequence ID" value="BAY19872.1"/>
    <property type="molecule type" value="Genomic_DNA"/>
</dbReference>
<protein>
    <submittedName>
        <fullName evidence="2">Integrase, catalytic region</fullName>
    </submittedName>
</protein>
<dbReference type="Pfam" id="PF08722">
    <property type="entry name" value="Tn7_TnsA-like_N"/>
    <property type="match status" value="1"/>
</dbReference>
<keyword evidence="3" id="KW-1185">Reference proteome</keyword>
<dbReference type="SUPFAM" id="SSF53098">
    <property type="entry name" value="Ribonuclease H-like"/>
    <property type="match status" value="1"/>
</dbReference>
<geneLocation type="plasmid" evidence="3">
    <name>Plasmid1 dna</name>
</geneLocation>
<name>A0A1Z4GQS3_9CYAN</name>
<dbReference type="InterPro" id="IPR036397">
    <property type="entry name" value="RNaseH_sf"/>
</dbReference>
<dbReference type="Proteomes" id="UP000218287">
    <property type="component" value="Plasmid Plasmid1 dna"/>
</dbReference>
<evidence type="ECO:0000313" key="3">
    <source>
        <dbReference type="Proteomes" id="UP000218287"/>
    </source>
</evidence>
<proteinExistence type="predicted"/>
<dbReference type="InterPro" id="IPR001584">
    <property type="entry name" value="Integrase_cat-core"/>
</dbReference>
<dbReference type="InterPro" id="IPR012337">
    <property type="entry name" value="RNaseH-like_sf"/>
</dbReference>
<gene>
    <name evidence="2" type="ORF">NIES21_57420</name>
</gene>
<reference evidence="2 3" key="1">
    <citation type="submission" date="2017-06" db="EMBL/GenBank/DDBJ databases">
        <title>Genome sequencing of cyanobaciteial culture collection at National Institute for Environmental Studies (NIES).</title>
        <authorList>
            <person name="Hirose Y."/>
            <person name="Shimura Y."/>
            <person name="Fujisawa T."/>
            <person name="Nakamura Y."/>
            <person name="Kawachi M."/>
        </authorList>
    </citation>
    <scope>NUCLEOTIDE SEQUENCE [LARGE SCALE GENOMIC DNA]</scope>
    <source>
        <strain evidence="2 3">NIES-21</strain>
        <plasmid evidence="3">Plasmid1 dna</plasmid>
    </source>
</reference>
<dbReference type="PROSITE" id="PS50994">
    <property type="entry name" value="INTEGRASE"/>
    <property type="match status" value="1"/>
</dbReference>
<dbReference type="GO" id="GO:0003676">
    <property type="term" value="F:nucleic acid binding"/>
    <property type="evidence" value="ECO:0007669"/>
    <property type="project" value="InterPro"/>
</dbReference>
<keyword evidence="2" id="KW-0614">Plasmid</keyword>
<evidence type="ECO:0000259" key="1">
    <source>
        <dbReference type="PROSITE" id="PS50994"/>
    </source>
</evidence>
<feature type="domain" description="Integrase catalytic" evidence="1">
    <location>
        <begin position="507"/>
        <end position="699"/>
    </location>
</feature>